<dbReference type="OrthoDB" id="116032at2157"/>
<dbReference type="InParanoid" id="Q2FS28"/>
<evidence type="ECO:0000313" key="2">
    <source>
        <dbReference type="Proteomes" id="UP000001941"/>
    </source>
</evidence>
<proteinExistence type="predicted"/>
<accession>Q2FS28</accession>
<gene>
    <name evidence="1" type="ordered locus">Mhun_2506</name>
</gene>
<name>Q2FS28_METHJ</name>
<dbReference type="InterPro" id="IPR029063">
    <property type="entry name" value="SAM-dependent_MTases_sf"/>
</dbReference>
<sequence length="278" mass="31402">MKIAQMLELETISLVEPTFSDLIYQEMDDFMTGSPGKDGKILVNEDENPVLFAKTDSGGAWNGCVTMFREPSLALIDLFEQFEWEMYQEENETILDALREYYSTLLCDSVLPGPDDLNPARVQSIKTLLRNTVGIDQHGLCLDCCCGTGVGSMVMESCGMHPIAYDNDESLLVRGMKAGRLKPERTMWIDGRMINRFIQKQASLICGFMIGEIHSFNAHIWQEIIGAACMASDRVLFTAGTEHEINQIKDWVFDTGKKAEIFESDADPIYDRWICYSE</sequence>
<organism evidence="1 2">
    <name type="scientific">Methanospirillum hungatei JF-1 (strain ATCC 27890 / DSM 864 / NBRC 100397 / JF-1)</name>
    <dbReference type="NCBI Taxonomy" id="323259"/>
    <lineage>
        <taxon>Archaea</taxon>
        <taxon>Methanobacteriati</taxon>
        <taxon>Methanobacteriota</taxon>
        <taxon>Stenosarchaea group</taxon>
        <taxon>Methanomicrobia</taxon>
        <taxon>Methanomicrobiales</taxon>
        <taxon>Methanospirillaceae</taxon>
        <taxon>Methanospirillum</taxon>
    </lineage>
</organism>
<dbReference type="eggNOG" id="arCOG03479">
    <property type="taxonomic scope" value="Archaea"/>
</dbReference>
<dbReference type="KEGG" id="mhu:Mhun_2506"/>
<protein>
    <recommendedName>
        <fullName evidence="3">Methyltransferase domain-containing protein</fullName>
    </recommendedName>
</protein>
<dbReference type="Proteomes" id="UP000001941">
    <property type="component" value="Chromosome"/>
</dbReference>
<dbReference type="EMBL" id="CP000254">
    <property type="protein sequence ID" value="ABD42206.1"/>
    <property type="molecule type" value="Genomic_DNA"/>
</dbReference>
<dbReference type="HOGENOM" id="CLU_999697_0_0_2"/>
<dbReference type="SUPFAM" id="SSF53335">
    <property type="entry name" value="S-adenosyl-L-methionine-dependent methyltransferases"/>
    <property type="match status" value="1"/>
</dbReference>
<keyword evidence="2" id="KW-1185">Reference proteome</keyword>
<evidence type="ECO:0000313" key="1">
    <source>
        <dbReference type="EMBL" id="ABD42206.1"/>
    </source>
</evidence>
<dbReference type="AlphaFoldDB" id="Q2FS28"/>
<dbReference type="GeneID" id="3924774"/>
<dbReference type="EnsemblBacteria" id="ABD42206">
    <property type="protein sequence ID" value="ABD42206"/>
    <property type="gene ID" value="Mhun_2506"/>
</dbReference>
<evidence type="ECO:0008006" key="3">
    <source>
        <dbReference type="Google" id="ProtNLM"/>
    </source>
</evidence>
<dbReference type="RefSeq" id="WP_011449464.1">
    <property type="nucleotide sequence ID" value="NC_007796.1"/>
</dbReference>
<reference evidence="2" key="1">
    <citation type="journal article" date="2016" name="Stand. Genomic Sci.">
        <title>Complete genome sequence of Methanospirillum hungatei type strain JF1.</title>
        <authorList>
            <person name="Gunsalus R.P."/>
            <person name="Cook L.E."/>
            <person name="Crable B."/>
            <person name="Rohlin L."/>
            <person name="McDonald E."/>
            <person name="Mouttaki H."/>
            <person name="Sieber J.R."/>
            <person name="Poweleit N."/>
            <person name="Zhou H."/>
            <person name="Lapidus A.L."/>
            <person name="Daligault H.E."/>
            <person name="Land M."/>
            <person name="Gilna P."/>
            <person name="Ivanova N."/>
            <person name="Kyrpides N."/>
            <person name="Culley D.E."/>
            <person name="McInerney M.J."/>
        </authorList>
    </citation>
    <scope>NUCLEOTIDE SEQUENCE [LARGE SCALE GENOMIC DNA]</scope>
    <source>
        <strain evidence="2">ATCC 27890 / DSM 864 / NBRC 100397 / JF-1</strain>
    </source>
</reference>